<proteinExistence type="predicted"/>
<reference evidence="1" key="1">
    <citation type="journal article" date="2021" name="Proc. Natl. Acad. Sci. U.S.A.">
        <title>A Catalog of Tens of Thousands of Viruses from Human Metagenomes Reveals Hidden Associations with Chronic Diseases.</title>
        <authorList>
            <person name="Tisza M.J."/>
            <person name="Buck C.B."/>
        </authorList>
    </citation>
    <scope>NUCLEOTIDE SEQUENCE</scope>
    <source>
        <strain evidence="1">CtOZu12</strain>
    </source>
</reference>
<sequence length="34" mass="4148">MEENNFEWELTDKYLEQAKFLDVEIVGTKRNDKN</sequence>
<dbReference type="EMBL" id="BK029940">
    <property type="protein sequence ID" value="DAD55986.1"/>
    <property type="molecule type" value="Genomic_DNA"/>
</dbReference>
<protein>
    <submittedName>
        <fullName evidence="1">Uncharacterized protein</fullName>
    </submittedName>
</protein>
<name>A0A8D9PEW0_9VIRU</name>
<accession>A0A8D9PEW0</accession>
<evidence type="ECO:0000313" key="1">
    <source>
        <dbReference type="EMBL" id="DAD55986.1"/>
    </source>
</evidence>
<organism evidence="1">
    <name type="scientific">Bacteriophage sp</name>
    <dbReference type="NCBI Taxonomy" id="38018"/>
    <lineage>
        <taxon>Viruses</taxon>
    </lineage>
</organism>